<dbReference type="OrthoDB" id="4601928at2"/>
<sequence length="358" mass="36872">MDEGVFGRAAQERAIAEIEAEVARLCELLAEGRAMGLDDGREMVGGAMSEFLLEFFDLVRAKGSGPGMRGMITLPLLVHGAETGEPAPAAPIAVVHLLWWASARHLDDLTDAPGAPGASGAAAGAKVLTALAVGSHLPARLLAGLPVPAATRAALGEELSRGWLDAVDGQLRDLTGRAAAATPDSVLHGYAGKTGAPYAMAAAAAACLAGADRGRTARWRAFGRSLGVLRQLVNDQRDLASGRHEDLANGTATFLLVHLLSALPAGRRREALALHAAARHSAAARAELAARMLDEDVLDSYAAAVAPLVERAHGLLDQLGGSSGARRSIGGEPGCVRELHGLVDETVGHLPGFRLAVA</sequence>
<evidence type="ECO:0000256" key="1">
    <source>
        <dbReference type="RuleBase" id="RU004466"/>
    </source>
</evidence>
<dbReference type="Pfam" id="PF00348">
    <property type="entry name" value="polyprenyl_synt"/>
    <property type="match status" value="1"/>
</dbReference>
<dbReference type="InterPro" id="IPR008949">
    <property type="entry name" value="Isoprenoid_synthase_dom_sf"/>
</dbReference>
<dbReference type="Proteomes" id="UP000295431">
    <property type="component" value="Unassembled WGS sequence"/>
</dbReference>
<dbReference type="GO" id="GO:0008299">
    <property type="term" value="P:isoprenoid biosynthetic process"/>
    <property type="evidence" value="ECO:0007669"/>
    <property type="project" value="InterPro"/>
</dbReference>
<organism evidence="2 3">
    <name type="scientific">Actinomadura bangladeshensis</name>
    <dbReference type="NCBI Taxonomy" id="453573"/>
    <lineage>
        <taxon>Bacteria</taxon>
        <taxon>Bacillati</taxon>
        <taxon>Actinomycetota</taxon>
        <taxon>Actinomycetes</taxon>
        <taxon>Streptosporangiales</taxon>
        <taxon>Thermomonosporaceae</taxon>
        <taxon>Actinomadura</taxon>
    </lineage>
</organism>
<evidence type="ECO:0000313" key="3">
    <source>
        <dbReference type="Proteomes" id="UP000295431"/>
    </source>
</evidence>
<dbReference type="GO" id="GO:0004659">
    <property type="term" value="F:prenyltransferase activity"/>
    <property type="evidence" value="ECO:0007669"/>
    <property type="project" value="InterPro"/>
</dbReference>
<dbReference type="InterPro" id="IPR000092">
    <property type="entry name" value="Polyprenyl_synt"/>
</dbReference>
<accession>A0A4R4NY70</accession>
<dbReference type="SUPFAM" id="SSF48576">
    <property type="entry name" value="Terpenoid synthases"/>
    <property type="match status" value="1"/>
</dbReference>
<dbReference type="EMBL" id="SMJW01000128">
    <property type="protein sequence ID" value="TDC12442.1"/>
    <property type="molecule type" value="Genomic_DNA"/>
</dbReference>
<dbReference type="RefSeq" id="WP_131942288.1">
    <property type="nucleotide sequence ID" value="NZ_BAAAMX010000022.1"/>
</dbReference>
<comment type="caution">
    <text evidence="2">The sequence shown here is derived from an EMBL/GenBank/DDBJ whole genome shotgun (WGS) entry which is preliminary data.</text>
</comment>
<evidence type="ECO:0000313" key="2">
    <source>
        <dbReference type="EMBL" id="TDC12442.1"/>
    </source>
</evidence>
<reference evidence="2 3" key="1">
    <citation type="submission" date="2019-03" db="EMBL/GenBank/DDBJ databases">
        <title>Draft genome sequences of novel Actinobacteria.</title>
        <authorList>
            <person name="Sahin N."/>
            <person name="Ay H."/>
            <person name="Saygin H."/>
        </authorList>
    </citation>
    <scope>NUCLEOTIDE SEQUENCE [LARGE SCALE GENOMIC DNA]</scope>
    <source>
        <strain evidence="2 3">DSM 45347</strain>
    </source>
</reference>
<keyword evidence="3" id="KW-1185">Reference proteome</keyword>
<keyword evidence="1" id="KW-0808">Transferase</keyword>
<gene>
    <name evidence="2" type="ORF">E1284_23475</name>
</gene>
<protein>
    <recommendedName>
        <fullName evidence="4">Polyprenyl synthetase family protein</fullName>
    </recommendedName>
</protein>
<comment type="similarity">
    <text evidence="1">Belongs to the FPP/GGPP synthase family.</text>
</comment>
<dbReference type="AlphaFoldDB" id="A0A4R4NY70"/>
<name>A0A4R4NY70_9ACTN</name>
<evidence type="ECO:0008006" key="4">
    <source>
        <dbReference type="Google" id="ProtNLM"/>
    </source>
</evidence>
<dbReference type="Gene3D" id="1.10.600.10">
    <property type="entry name" value="Farnesyl Diphosphate Synthase"/>
    <property type="match status" value="1"/>
</dbReference>
<proteinExistence type="inferred from homology"/>